<dbReference type="GO" id="GO:0000028">
    <property type="term" value="P:ribosomal small subunit assembly"/>
    <property type="evidence" value="ECO:0000318"/>
    <property type="project" value="GO_Central"/>
</dbReference>
<dbReference type="SUPFAM" id="SSF81383">
    <property type="entry name" value="F-box domain"/>
    <property type="match status" value="1"/>
</dbReference>
<dbReference type="InterPro" id="IPR036047">
    <property type="entry name" value="F-box-like_dom_sf"/>
</dbReference>
<comment type="similarity">
    <text evidence="2 6 7">Belongs to the universal ribosomal protein uS2 family.</text>
</comment>
<keyword evidence="9" id="KW-0472">Membrane</keyword>
<dbReference type="InterPro" id="IPR032675">
    <property type="entry name" value="LRR_dom_sf"/>
</dbReference>
<dbReference type="Gene3D" id="3.80.10.10">
    <property type="entry name" value="Ribonuclease Inhibitor"/>
    <property type="match status" value="1"/>
</dbReference>
<dbReference type="HAMAP" id="MF_03015">
    <property type="entry name" value="Ribosomal_S2_euk"/>
    <property type="match status" value="1"/>
</dbReference>
<reference evidence="12" key="2">
    <citation type="submission" date="2014-06" db="EMBL/GenBank/DDBJ databases">
        <authorList>
            <person name="Genoscope - CEA"/>
        </authorList>
    </citation>
    <scope>NUCLEOTIDE SEQUENCE</scope>
</reference>
<reference evidence="12 13" key="1">
    <citation type="journal article" date="2014" name="Science">
        <title>Plant genetics. Early allopolyploid evolution in the post-Neolithic Brassica napus oilseed genome.</title>
        <authorList>
            <person name="Chalhoub B."/>
            <person name="Denoeud F."/>
            <person name="Liu S."/>
            <person name="Parkin I.A."/>
            <person name="Tang H."/>
            <person name="Wang X."/>
            <person name="Chiquet J."/>
            <person name="Belcram H."/>
            <person name="Tong C."/>
            <person name="Samans B."/>
            <person name="Correa M."/>
            <person name="Da Silva C."/>
            <person name="Just J."/>
            <person name="Falentin C."/>
            <person name="Koh C.S."/>
            <person name="Le Clainche I."/>
            <person name="Bernard M."/>
            <person name="Bento P."/>
            <person name="Noel B."/>
            <person name="Labadie K."/>
            <person name="Alberti A."/>
            <person name="Charles M."/>
            <person name="Arnaud D."/>
            <person name="Guo H."/>
            <person name="Daviaud C."/>
            <person name="Alamery S."/>
            <person name="Jabbari K."/>
            <person name="Zhao M."/>
            <person name="Edger P.P."/>
            <person name="Chelaifa H."/>
            <person name="Tack D."/>
            <person name="Lassalle G."/>
            <person name="Mestiri I."/>
            <person name="Schnel N."/>
            <person name="Le Paslier M.C."/>
            <person name="Fan G."/>
            <person name="Renault V."/>
            <person name="Bayer P.E."/>
            <person name="Golicz A.A."/>
            <person name="Manoli S."/>
            <person name="Lee T.H."/>
            <person name="Thi V.H."/>
            <person name="Chalabi S."/>
            <person name="Hu Q."/>
            <person name="Fan C."/>
            <person name="Tollenaere R."/>
            <person name="Lu Y."/>
            <person name="Battail C."/>
            <person name="Shen J."/>
            <person name="Sidebottom C.H."/>
            <person name="Wang X."/>
            <person name="Canaguier A."/>
            <person name="Chauveau A."/>
            <person name="Berard A."/>
            <person name="Deniot G."/>
            <person name="Guan M."/>
            <person name="Liu Z."/>
            <person name="Sun F."/>
            <person name="Lim Y.P."/>
            <person name="Lyons E."/>
            <person name="Town C.D."/>
            <person name="Bancroft I."/>
            <person name="Wang X."/>
            <person name="Meng J."/>
            <person name="Ma J."/>
            <person name="Pires J.C."/>
            <person name="King G.J."/>
            <person name="Brunel D."/>
            <person name="Delourme R."/>
            <person name="Renard M."/>
            <person name="Aury J.M."/>
            <person name="Adams K.L."/>
            <person name="Batley J."/>
            <person name="Snowdon R.J."/>
            <person name="Tost J."/>
            <person name="Edwards D."/>
            <person name="Zhou Y."/>
            <person name="Hua W."/>
            <person name="Sharpe A.G."/>
            <person name="Paterson A.H."/>
            <person name="Guan C."/>
            <person name="Wincker P."/>
        </authorList>
    </citation>
    <scope>NUCLEOTIDE SEQUENCE [LARGE SCALE GENOMIC DNA]</scope>
    <source>
        <strain evidence="13">cv. Darmor-bzh</strain>
    </source>
</reference>
<dbReference type="Pfam" id="PF24758">
    <property type="entry name" value="LRR_At5g56370"/>
    <property type="match status" value="1"/>
</dbReference>
<keyword evidence="3 6" id="KW-0963">Cytoplasm</keyword>
<dbReference type="PRINTS" id="PR00395">
    <property type="entry name" value="RIBOSOMALS2"/>
</dbReference>
<dbReference type="Pfam" id="PF00646">
    <property type="entry name" value="F-box"/>
    <property type="match status" value="1"/>
</dbReference>
<evidence type="ECO:0000256" key="9">
    <source>
        <dbReference type="SAM" id="Phobius"/>
    </source>
</evidence>
<dbReference type="InterPro" id="IPR027498">
    <property type="entry name" value="Ribosomal_uS2_euk"/>
</dbReference>
<evidence type="ECO:0000256" key="6">
    <source>
        <dbReference type="HAMAP-Rule" id="MF_03015"/>
    </source>
</evidence>
<dbReference type="OMA" id="MIASEVH"/>
<dbReference type="InterPro" id="IPR053781">
    <property type="entry name" value="F-box_AtFBL13-like"/>
</dbReference>
<evidence type="ECO:0000313" key="11">
    <source>
        <dbReference type="EMBL" id="CAF2049546.1"/>
    </source>
</evidence>
<feature type="region of interest" description="Disordered" evidence="8">
    <location>
        <begin position="791"/>
        <end position="823"/>
    </location>
</feature>
<dbReference type="SUPFAM" id="SSF52313">
    <property type="entry name" value="Ribosomal protein S2"/>
    <property type="match status" value="1"/>
</dbReference>
<dbReference type="GO" id="GO:0003735">
    <property type="term" value="F:structural constituent of ribosome"/>
    <property type="evidence" value="ECO:0000318"/>
    <property type="project" value="GO_Central"/>
</dbReference>
<comment type="subunit">
    <text evidence="6">Component of the small ribosomal subunit. Mature ribosomes consist of a small (40S) and a large (60S) subunit. The 40S subunit contains about 33 different proteins and 1 molecule of RNA (18S). The 60S subunit contains about 49 different proteins and 3 molecules of RNA (25S, 5.8S and 5S). Interacts with ribosomal protein S21.</text>
</comment>
<feature type="domain" description="F-box" evidence="10">
    <location>
        <begin position="99"/>
        <end position="135"/>
    </location>
</feature>
<dbReference type="CDD" id="cd01425">
    <property type="entry name" value="RPS2"/>
    <property type="match status" value="1"/>
</dbReference>
<dbReference type="InterPro" id="IPR006566">
    <property type="entry name" value="FBD"/>
</dbReference>
<keyword evidence="4 6" id="KW-0689">Ribosomal protein</keyword>
<dbReference type="PROSITE" id="PS50181">
    <property type="entry name" value="FBOX"/>
    <property type="match status" value="1"/>
</dbReference>
<keyword evidence="9" id="KW-0812">Transmembrane</keyword>
<evidence type="ECO:0000256" key="5">
    <source>
        <dbReference type="ARBA" id="ARBA00023274"/>
    </source>
</evidence>
<evidence type="ECO:0000256" key="3">
    <source>
        <dbReference type="ARBA" id="ARBA00022490"/>
    </source>
</evidence>
<dbReference type="STRING" id="3708.A0A078HAP7"/>
<dbReference type="InterPro" id="IPR001865">
    <property type="entry name" value="Ribosomal_uS2"/>
</dbReference>
<evidence type="ECO:0000256" key="1">
    <source>
        <dbReference type="ARBA" id="ARBA00004496"/>
    </source>
</evidence>
<dbReference type="Pfam" id="PF08387">
    <property type="entry name" value="FBD"/>
    <property type="match status" value="1"/>
</dbReference>
<evidence type="ECO:0000313" key="12">
    <source>
        <dbReference type="EMBL" id="CDY34776.1"/>
    </source>
</evidence>
<dbReference type="Gene3D" id="1.20.1280.50">
    <property type="match status" value="1"/>
</dbReference>
<comment type="function">
    <text evidence="6">Required for the assembly and/or stability of the 40S ribosomal subunit. Required for the processing of the 20S rRNA-precursor to mature 18S rRNA in a late step of the maturation of 40S ribosomal subunits.</text>
</comment>
<evidence type="ECO:0000256" key="7">
    <source>
        <dbReference type="RuleBase" id="RU003631"/>
    </source>
</evidence>
<dbReference type="PROSITE" id="PS00963">
    <property type="entry name" value="RIBOSOMAL_S2_2"/>
    <property type="match status" value="1"/>
</dbReference>
<dbReference type="EMBL" id="HG994363">
    <property type="protein sequence ID" value="CAF2049546.1"/>
    <property type="molecule type" value="Genomic_DNA"/>
</dbReference>
<dbReference type="NCBIfam" id="TIGR01012">
    <property type="entry name" value="uS2_euk_arch"/>
    <property type="match status" value="1"/>
</dbReference>
<keyword evidence="9" id="KW-1133">Transmembrane helix</keyword>
<evidence type="ECO:0000256" key="4">
    <source>
        <dbReference type="ARBA" id="ARBA00022980"/>
    </source>
</evidence>
<accession>A0A078HAP7</accession>
<dbReference type="FunFam" id="3.40.50.10490:FF:000017">
    <property type="entry name" value="40S ribosomal protein SA"/>
    <property type="match status" value="1"/>
</dbReference>
<gene>
    <name evidence="12" type="primary">BnaA09g41430D</name>
    <name evidence="11" type="ORF">DARMORV10_A09P56340.1</name>
    <name evidence="12" type="ORF">GSBRNA2T00057321001</name>
</gene>
<dbReference type="CDD" id="cd22160">
    <property type="entry name" value="F-box_AtFBL13-like"/>
    <property type="match status" value="1"/>
</dbReference>
<dbReference type="Proteomes" id="UP001295469">
    <property type="component" value="Chromosome A09"/>
</dbReference>
<dbReference type="SUPFAM" id="SSF52047">
    <property type="entry name" value="RNI-like"/>
    <property type="match status" value="1"/>
</dbReference>
<dbReference type="Gene3D" id="3.40.50.10490">
    <property type="entry name" value="Glucose-6-phosphate isomerase like protein, domain 1"/>
    <property type="match status" value="1"/>
</dbReference>
<dbReference type="EMBL" id="LK032341">
    <property type="protein sequence ID" value="CDY34776.1"/>
    <property type="molecule type" value="Genomic_DNA"/>
</dbReference>
<comment type="subcellular location">
    <subcellularLocation>
        <location evidence="1 6">Cytoplasm</location>
    </subcellularLocation>
</comment>
<feature type="compositionally biased region" description="Low complexity" evidence="8">
    <location>
        <begin position="810"/>
        <end position="823"/>
    </location>
</feature>
<dbReference type="AlphaFoldDB" id="A0A078HAP7"/>
<dbReference type="GO" id="GO:0022627">
    <property type="term" value="C:cytosolic small ribosomal subunit"/>
    <property type="evidence" value="ECO:0000318"/>
    <property type="project" value="GO_Central"/>
</dbReference>
<dbReference type="InterPro" id="IPR055411">
    <property type="entry name" value="LRR_FXL15/At3g58940/PEG3-like"/>
</dbReference>
<protein>
    <recommendedName>
        <fullName evidence="6">Small ribosomal subunit protein uS2</fullName>
    </recommendedName>
</protein>
<evidence type="ECO:0000256" key="8">
    <source>
        <dbReference type="SAM" id="MobiDB-lite"/>
    </source>
</evidence>
<dbReference type="PaxDb" id="3708-A0A078HAP7"/>
<dbReference type="GO" id="GO:0002181">
    <property type="term" value="P:cytoplasmic translation"/>
    <property type="evidence" value="ECO:0000318"/>
    <property type="project" value="GO_Central"/>
</dbReference>
<organism evidence="12 13">
    <name type="scientific">Brassica napus</name>
    <name type="common">Rape</name>
    <dbReference type="NCBI Taxonomy" id="3708"/>
    <lineage>
        <taxon>Eukaryota</taxon>
        <taxon>Viridiplantae</taxon>
        <taxon>Streptophyta</taxon>
        <taxon>Embryophyta</taxon>
        <taxon>Tracheophyta</taxon>
        <taxon>Spermatophyta</taxon>
        <taxon>Magnoliopsida</taxon>
        <taxon>eudicotyledons</taxon>
        <taxon>Gunneridae</taxon>
        <taxon>Pentapetalae</taxon>
        <taxon>rosids</taxon>
        <taxon>malvids</taxon>
        <taxon>Brassicales</taxon>
        <taxon>Brassicaceae</taxon>
        <taxon>Brassiceae</taxon>
        <taxon>Brassica</taxon>
    </lineage>
</organism>
<sequence length="823" mass="93408">MRDKSCQSSLLFIKLKIISVSILFVVISLIITLLVSFFFRQIFFRSLKNKFIKLKLKITQDWSHRGLVKAKKDKKIFVRRSFHLFLPSKIAIRRTSTSEDRISSLPNTLLCQILSYLSTEESVRTSALSKRWTHLWLHVPALELDSSNFPDDFEFGDFFDNFLESGEEDIKRFDLVYNVEEHIHEDFVTRIDDVVNRGVCYLTILNELDVEEELVRMPLSLYSCRTLVSLNLYCVVFDAPRAALVSLPRLKTMHLEAVKFDGMWILGGFISRCSVLEELSIVTDDGDELGVVIVSSKSLKTFKLKSMRGEETEDEGDPTVVIDAPRLEFMSITDYQSKRLVIDNIGPFAKVDIDFIFKVEDDDDSFGAMIIDFLTKLSTVREMIISSRTLEMIHDNCEWELLPQFANMSHLHASFLETSWNLLLTFLGCCPNLQSLDLEFDSFPEPEEIKLSFVPQCFQSSLQFVGLRTPIRVEGTLSEMKLPMLFLRNCKVMKKLMLNESFRNVIQKVRGIPKIFVVVTESTQHITLGDKSSFPENKKKESNNMATNAHLSQKESDIRMMIASEVHLGTKNCNYQMERYVYKRRNDGIYILDLGKTLEKLYMAARVIVAIENPQHIIVQSARPYGQRAVLKFAQYTGANAIAGRHTPGTFTNQMQTSFSEPRLLILTDPRTDHQPIKEGALGNIPIIAFCDTDSPMRFVDIGIPANNKGKHSIGCLFWILARMVLEMRGTIRPGQKWDVMMDLFFYREPEEAKQLEDEEAAPQADFAAPEYGVSGGDQWTTAAIPDASCTGEAQQPISAAPAADGWDTAVSPPAAVPAAGWD</sequence>
<dbReference type="Proteomes" id="UP000028999">
    <property type="component" value="Unassembled WGS sequence"/>
</dbReference>
<feature type="transmembrane region" description="Helical" evidence="9">
    <location>
        <begin position="20"/>
        <end position="39"/>
    </location>
</feature>
<dbReference type="PROSITE" id="PS00962">
    <property type="entry name" value="RIBOSOMAL_S2_1"/>
    <property type="match status" value="1"/>
</dbReference>
<evidence type="ECO:0000256" key="2">
    <source>
        <dbReference type="ARBA" id="ARBA00006242"/>
    </source>
</evidence>
<keyword evidence="13" id="KW-1185">Reference proteome</keyword>
<dbReference type="InterPro" id="IPR023591">
    <property type="entry name" value="Ribosomal_uS2_flav_dom_sf"/>
</dbReference>
<dbReference type="Pfam" id="PF00318">
    <property type="entry name" value="Ribosomal_S2"/>
    <property type="match status" value="2"/>
</dbReference>
<reference evidence="11" key="3">
    <citation type="submission" date="2021-01" db="EMBL/GenBank/DDBJ databases">
        <authorList>
            <consortium name="Genoscope - CEA"/>
            <person name="William W."/>
        </authorList>
    </citation>
    <scope>NUCLEOTIDE SEQUENCE</scope>
</reference>
<evidence type="ECO:0000259" key="10">
    <source>
        <dbReference type="PROSITE" id="PS50181"/>
    </source>
</evidence>
<dbReference type="InterPro" id="IPR001810">
    <property type="entry name" value="F-box_dom"/>
</dbReference>
<name>A0A078HAP7_BRANA</name>
<keyword evidence="5 6" id="KW-0687">Ribonucleoprotein</keyword>
<dbReference type="InterPro" id="IPR018130">
    <property type="entry name" value="Ribosomal_uS2_CS"/>
</dbReference>
<dbReference type="PANTHER" id="PTHR11489">
    <property type="entry name" value="40S RIBOSOMAL PROTEIN SA"/>
    <property type="match status" value="1"/>
</dbReference>
<proteinExistence type="inferred from homology"/>
<dbReference type="InterPro" id="IPR005707">
    <property type="entry name" value="Ribosomal_uS2_euk/arc"/>
</dbReference>
<evidence type="ECO:0000313" key="13">
    <source>
        <dbReference type="Proteomes" id="UP000028999"/>
    </source>
</evidence>
<dbReference type="Gramene" id="CDY34776">
    <property type="protein sequence ID" value="CDY34776"/>
    <property type="gene ID" value="GSBRNA2T00057321001"/>
</dbReference>